<proteinExistence type="predicted"/>
<organism evidence="1 2">
    <name type="scientific">Heracleum sosnowskyi</name>
    <dbReference type="NCBI Taxonomy" id="360622"/>
    <lineage>
        <taxon>Eukaryota</taxon>
        <taxon>Viridiplantae</taxon>
        <taxon>Streptophyta</taxon>
        <taxon>Embryophyta</taxon>
        <taxon>Tracheophyta</taxon>
        <taxon>Spermatophyta</taxon>
        <taxon>Magnoliopsida</taxon>
        <taxon>eudicotyledons</taxon>
        <taxon>Gunneridae</taxon>
        <taxon>Pentapetalae</taxon>
        <taxon>asterids</taxon>
        <taxon>campanulids</taxon>
        <taxon>Apiales</taxon>
        <taxon>Apiaceae</taxon>
        <taxon>Apioideae</taxon>
        <taxon>apioid superclade</taxon>
        <taxon>Tordylieae</taxon>
        <taxon>Tordyliinae</taxon>
        <taxon>Heracleum</taxon>
    </lineage>
</organism>
<reference evidence="1" key="2">
    <citation type="submission" date="2023-05" db="EMBL/GenBank/DDBJ databases">
        <authorList>
            <person name="Schelkunov M.I."/>
        </authorList>
    </citation>
    <scope>NUCLEOTIDE SEQUENCE</scope>
    <source>
        <strain evidence="1">Hsosn_3</strain>
        <tissue evidence="1">Leaf</tissue>
    </source>
</reference>
<name>A0AAD8H3E1_9APIA</name>
<accession>A0AAD8H3E1</accession>
<dbReference type="AlphaFoldDB" id="A0AAD8H3E1"/>
<dbReference type="Proteomes" id="UP001237642">
    <property type="component" value="Unassembled WGS sequence"/>
</dbReference>
<evidence type="ECO:0000313" key="2">
    <source>
        <dbReference type="Proteomes" id="UP001237642"/>
    </source>
</evidence>
<evidence type="ECO:0000313" key="1">
    <source>
        <dbReference type="EMBL" id="KAK1358915.1"/>
    </source>
</evidence>
<dbReference type="EMBL" id="JAUIZM010000010">
    <property type="protein sequence ID" value="KAK1358915.1"/>
    <property type="molecule type" value="Genomic_DNA"/>
</dbReference>
<keyword evidence="2" id="KW-1185">Reference proteome</keyword>
<protein>
    <submittedName>
        <fullName evidence="1">Uncharacterized protein</fullName>
    </submittedName>
</protein>
<comment type="caution">
    <text evidence="1">The sequence shown here is derived from an EMBL/GenBank/DDBJ whole genome shotgun (WGS) entry which is preliminary data.</text>
</comment>
<gene>
    <name evidence="1" type="ORF">POM88_043389</name>
</gene>
<sequence>MVNQEIASPGDCITRLDSVLSDVRRLSVIILTLKCLVMFLSRVCNLKLMRPHHLLCTLSSIQIRYLLRRVDSFGMESLSGDKANYRLSSKLRLNNTGHGEMPHMTPLLPAQ</sequence>
<reference evidence="1" key="1">
    <citation type="submission" date="2023-02" db="EMBL/GenBank/DDBJ databases">
        <title>Genome of toxic invasive species Heracleum sosnowskyi carries increased number of genes despite the absence of recent whole-genome duplications.</title>
        <authorList>
            <person name="Schelkunov M."/>
            <person name="Shtratnikova V."/>
            <person name="Makarenko M."/>
            <person name="Klepikova A."/>
            <person name="Omelchenko D."/>
            <person name="Novikova G."/>
            <person name="Obukhova E."/>
            <person name="Bogdanov V."/>
            <person name="Penin A."/>
            <person name="Logacheva M."/>
        </authorList>
    </citation>
    <scope>NUCLEOTIDE SEQUENCE</scope>
    <source>
        <strain evidence="1">Hsosn_3</strain>
        <tissue evidence="1">Leaf</tissue>
    </source>
</reference>